<evidence type="ECO:0000313" key="1">
    <source>
        <dbReference type="EMBL" id="GGZ46819.1"/>
    </source>
</evidence>
<reference evidence="2" key="1">
    <citation type="journal article" date="2019" name="Int. J. Syst. Evol. Microbiol.">
        <title>The Global Catalogue of Microorganisms (GCM) 10K type strain sequencing project: providing services to taxonomists for standard genome sequencing and annotation.</title>
        <authorList>
            <consortium name="The Broad Institute Genomics Platform"/>
            <consortium name="The Broad Institute Genome Sequencing Center for Infectious Disease"/>
            <person name="Wu L."/>
            <person name="Ma J."/>
        </authorList>
    </citation>
    <scope>NUCLEOTIDE SEQUENCE [LARGE SCALE GENOMIC DNA]</scope>
    <source>
        <strain evidence="2">KCTC 12708</strain>
    </source>
</reference>
<sequence>MLINKFFIKLNIYYIQKNKKIDMKLTLEQAQKAVEAGIKKSKELNLKMNIAVVDAGANLMAFNRMEGAWLGSIDIAIKKAKTSRYFDMDTGEIGKLSQPGKSFFSIEHSNNGLITFPGGVTIEHDGEVIGAIGVSGSSVENDHQVASAAKKAIS</sequence>
<evidence type="ECO:0008006" key="3">
    <source>
        <dbReference type="Google" id="ProtNLM"/>
    </source>
</evidence>
<proteinExistence type="predicted"/>
<gene>
    <name evidence="1" type="ORF">GCM10008088_05340</name>
</gene>
<dbReference type="InterPro" id="IPR005624">
    <property type="entry name" value="PduO/GlcC-like"/>
</dbReference>
<evidence type="ECO:0000313" key="2">
    <source>
        <dbReference type="Proteomes" id="UP000615593"/>
    </source>
</evidence>
<organism evidence="1 2">
    <name type="scientific">Mesonia mobilis</name>
    <dbReference type="NCBI Taxonomy" id="369791"/>
    <lineage>
        <taxon>Bacteria</taxon>
        <taxon>Pseudomonadati</taxon>
        <taxon>Bacteroidota</taxon>
        <taxon>Flavobacteriia</taxon>
        <taxon>Flavobacteriales</taxon>
        <taxon>Flavobacteriaceae</taxon>
        <taxon>Mesonia</taxon>
    </lineage>
</organism>
<comment type="caution">
    <text evidence="1">The sequence shown here is derived from an EMBL/GenBank/DDBJ whole genome shotgun (WGS) entry which is preliminary data.</text>
</comment>
<dbReference type="InterPro" id="IPR038084">
    <property type="entry name" value="PduO/GlcC-like_sf"/>
</dbReference>
<dbReference type="PANTHER" id="PTHR34309">
    <property type="entry name" value="SLR1406 PROTEIN"/>
    <property type="match status" value="1"/>
</dbReference>
<dbReference type="EMBL" id="BMWY01000001">
    <property type="protein sequence ID" value="GGZ46819.1"/>
    <property type="molecule type" value="Genomic_DNA"/>
</dbReference>
<dbReference type="Pfam" id="PF03928">
    <property type="entry name" value="HbpS-like"/>
    <property type="match status" value="1"/>
</dbReference>
<keyword evidence="2" id="KW-1185">Reference proteome</keyword>
<dbReference type="PANTHER" id="PTHR34309:SF1">
    <property type="entry name" value="PROTEIN GLCG"/>
    <property type="match status" value="1"/>
</dbReference>
<dbReference type="Proteomes" id="UP000615593">
    <property type="component" value="Unassembled WGS sequence"/>
</dbReference>
<accession>A0ABQ3BLK5</accession>
<dbReference type="Gene3D" id="3.30.450.150">
    <property type="entry name" value="Haem-degrading domain"/>
    <property type="match status" value="1"/>
</dbReference>
<dbReference type="SUPFAM" id="SSF143744">
    <property type="entry name" value="GlcG-like"/>
    <property type="match status" value="1"/>
</dbReference>
<dbReference type="InterPro" id="IPR052517">
    <property type="entry name" value="GlcG_carb_metab_protein"/>
</dbReference>
<protein>
    <recommendedName>
        <fullName evidence="3">Heme-binding protein</fullName>
    </recommendedName>
</protein>
<name>A0ABQ3BLK5_9FLAO</name>